<dbReference type="InterPro" id="IPR005273">
    <property type="entry name" value="Ura-DNA_glyco_family4"/>
</dbReference>
<evidence type="ECO:0000313" key="13">
    <source>
        <dbReference type="Proteomes" id="UP000643403"/>
    </source>
</evidence>
<keyword evidence="7" id="KW-0408">Iron</keyword>
<evidence type="ECO:0000256" key="5">
    <source>
        <dbReference type="ARBA" id="ARBA00022763"/>
    </source>
</evidence>
<comment type="caution">
    <text evidence="12">The sequence shown here is derived from an EMBL/GenBank/DDBJ whole genome shotgun (WGS) entry which is preliminary data.</text>
</comment>
<keyword evidence="4" id="KW-0479">Metal-binding</keyword>
<evidence type="ECO:0000256" key="4">
    <source>
        <dbReference type="ARBA" id="ARBA00022723"/>
    </source>
</evidence>
<keyword evidence="13" id="KW-1185">Reference proteome</keyword>
<keyword evidence="5" id="KW-0227">DNA damage</keyword>
<dbReference type="Gene3D" id="3.40.470.10">
    <property type="entry name" value="Uracil-DNA glycosylase-like domain"/>
    <property type="match status" value="1"/>
</dbReference>
<dbReference type="Pfam" id="PF03167">
    <property type="entry name" value="UDG"/>
    <property type="match status" value="1"/>
</dbReference>
<sequence>MSPRASTGASTHTPARGDRARGERFPEVAEGTAPVPTGRGLRALRQAAIACKRCDLWRPATQTVFGEGPARARVFVIGEQPGDREDLAGEPFVGPAGHIFDRAIEELGLDRRTMYVTNAVKHFKFELRGKRRIHKQPNPAEQKACQLWLERELAVVKPEIVVCLGAIAAKAVFGSKFRLMKQHGEWQDLADGRRAFATMHPSWVLRQRSDAEREAAYRTFRADLALLTELETRH</sequence>
<feature type="region of interest" description="Disordered" evidence="10">
    <location>
        <begin position="1"/>
        <end position="36"/>
    </location>
</feature>
<organism evidence="12 13">
    <name type="scientific">Cognatilysobacter xinjiangensis</name>
    <dbReference type="NCBI Taxonomy" id="546892"/>
    <lineage>
        <taxon>Bacteria</taxon>
        <taxon>Pseudomonadati</taxon>
        <taxon>Pseudomonadota</taxon>
        <taxon>Gammaproteobacteria</taxon>
        <taxon>Lysobacterales</taxon>
        <taxon>Lysobacteraceae</taxon>
        <taxon>Cognatilysobacter</taxon>
    </lineage>
</organism>
<dbReference type="PANTHER" id="PTHR33693">
    <property type="entry name" value="TYPE-5 URACIL-DNA GLYCOSYLASE"/>
    <property type="match status" value="1"/>
</dbReference>
<dbReference type="SUPFAM" id="SSF52141">
    <property type="entry name" value="Uracil-DNA glycosylase-like"/>
    <property type="match status" value="1"/>
</dbReference>
<evidence type="ECO:0000256" key="3">
    <source>
        <dbReference type="ARBA" id="ARBA00022485"/>
    </source>
</evidence>
<dbReference type="Proteomes" id="UP000643403">
    <property type="component" value="Unassembled WGS sequence"/>
</dbReference>
<keyword evidence="9" id="KW-0234">DNA repair</keyword>
<dbReference type="InterPro" id="IPR005122">
    <property type="entry name" value="Uracil-DNA_glycosylase-like"/>
</dbReference>
<feature type="domain" description="Uracil-DNA glycosylase-like" evidence="11">
    <location>
        <begin position="65"/>
        <end position="225"/>
    </location>
</feature>
<feature type="compositionally biased region" description="Basic and acidic residues" evidence="10">
    <location>
        <begin position="15"/>
        <end position="27"/>
    </location>
</feature>
<dbReference type="NCBIfam" id="TIGR00758">
    <property type="entry name" value="UDG_fam4"/>
    <property type="match status" value="1"/>
</dbReference>
<evidence type="ECO:0000256" key="8">
    <source>
        <dbReference type="ARBA" id="ARBA00023014"/>
    </source>
</evidence>
<dbReference type="NCBIfam" id="TIGR03914">
    <property type="entry name" value="UDG_fam_dom"/>
    <property type="match status" value="1"/>
</dbReference>
<name>A0ABQ3BWL3_9GAMM</name>
<dbReference type="SMART" id="SM00986">
    <property type="entry name" value="UDG"/>
    <property type="match status" value="1"/>
</dbReference>
<evidence type="ECO:0000259" key="11">
    <source>
        <dbReference type="SMART" id="SM00986"/>
    </source>
</evidence>
<evidence type="ECO:0000256" key="2">
    <source>
        <dbReference type="ARBA" id="ARBA00019403"/>
    </source>
</evidence>
<evidence type="ECO:0000256" key="1">
    <source>
        <dbReference type="ARBA" id="ARBA00006521"/>
    </source>
</evidence>
<accession>A0ABQ3BWL3</accession>
<gene>
    <name evidence="12" type="ORF">GCM10008101_12020</name>
</gene>
<dbReference type="PANTHER" id="PTHR33693:SF9">
    <property type="entry name" value="TYPE-4 URACIL-DNA GLYCOSYLASE"/>
    <property type="match status" value="1"/>
</dbReference>
<dbReference type="SMART" id="SM00987">
    <property type="entry name" value="UreE_C"/>
    <property type="match status" value="1"/>
</dbReference>
<evidence type="ECO:0000256" key="6">
    <source>
        <dbReference type="ARBA" id="ARBA00022801"/>
    </source>
</evidence>
<dbReference type="EMBL" id="BMXY01000001">
    <property type="protein sequence ID" value="GGZ59780.1"/>
    <property type="molecule type" value="Genomic_DNA"/>
</dbReference>
<proteinExistence type="inferred from homology"/>
<keyword evidence="8" id="KW-0411">Iron-sulfur</keyword>
<dbReference type="CDD" id="cd10030">
    <property type="entry name" value="UDG-F4_TTUDGA_SPO1dp_like"/>
    <property type="match status" value="1"/>
</dbReference>
<dbReference type="InterPro" id="IPR051536">
    <property type="entry name" value="UDG_Type-4/5"/>
</dbReference>
<dbReference type="InterPro" id="IPR036895">
    <property type="entry name" value="Uracil-DNA_glycosylase-like_sf"/>
</dbReference>
<evidence type="ECO:0000256" key="9">
    <source>
        <dbReference type="ARBA" id="ARBA00023204"/>
    </source>
</evidence>
<feature type="compositionally biased region" description="Polar residues" evidence="10">
    <location>
        <begin position="1"/>
        <end position="13"/>
    </location>
</feature>
<reference evidence="13" key="1">
    <citation type="journal article" date="2019" name="Int. J. Syst. Evol. Microbiol.">
        <title>The Global Catalogue of Microorganisms (GCM) 10K type strain sequencing project: providing services to taxonomists for standard genome sequencing and annotation.</title>
        <authorList>
            <consortium name="The Broad Institute Genomics Platform"/>
            <consortium name="The Broad Institute Genome Sequencing Center for Infectious Disease"/>
            <person name="Wu L."/>
            <person name="Ma J."/>
        </authorList>
    </citation>
    <scope>NUCLEOTIDE SEQUENCE [LARGE SCALE GENOMIC DNA]</scope>
    <source>
        <strain evidence="13">KCTC 22558</strain>
    </source>
</reference>
<evidence type="ECO:0000256" key="7">
    <source>
        <dbReference type="ARBA" id="ARBA00023004"/>
    </source>
</evidence>
<keyword evidence="6" id="KW-0378">Hydrolase</keyword>
<comment type="similarity">
    <text evidence="1">Belongs to the uracil-DNA glycosylase (UDG) superfamily. Type 4 (UDGa) family.</text>
</comment>
<keyword evidence="3" id="KW-0004">4Fe-4S</keyword>
<evidence type="ECO:0000313" key="12">
    <source>
        <dbReference type="EMBL" id="GGZ59780.1"/>
    </source>
</evidence>
<dbReference type="RefSeq" id="WP_189447782.1">
    <property type="nucleotide sequence ID" value="NZ_BMXY01000001.1"/>
</dbReference>
<protein>
    <recommendedName>
        <fullName evidence="2">Type-4 uracil-DNA glycosylase</fullName>
    </recommendedName>
</protein>
<evidence type="ECO:0000256" key="10">
    <source>
        <dbReference type="SAM" id="MobiDB-lite"/>
    </source>
</evidence>